<feature type="domain" description="PDZ" evidence="8">
    <location>
        <begin position="115"/>
        <end position="184"/>
    </location>
</feature>
<dbReference type="Pfam" id="PF17820">
    <property type="entry name" value="PDZ_6"/>
    <property type="match status" value="1"/>
</dbReference>
<evidence type="ECO:0000256" key="7">
    <source>
        <dbReference type="SAM" id="SignalP"/>
    </source>
</evidence>
<dbReference type="FunFam" id="2.30.42.10:FF:000063">
    <property type="entry name" value="Peptidase, S41 family"/>
    <property type="match status" value="1"/>
</dbReference>
<dbReference type="InterPro" id="IPR055210">
    <property type="entry name" value="CtpA/B_N"/>
</dbReference>
<evidence type="ECO:0000256" key="6">
    <source>
        <dbReference type="SAM" id="MobiDB-lite"/>
    </source>
</evidence>
<dbReference type="Pfam" id="PF03572">
    <property type="entry name" value="Peptidase_S41"/>
    <property type="match status" value="1"/>
</dbReference>
<accession>A0A7G9FLR1</accession>
<evidence type="ECO:0000256" key="5">
    <source>
        <dbReference type="RuleBase" id="RU004404"/>
    </source>
</evidence>
<keyword evidence="4 5" id="KW-0720">Serine protease</keyword>
<dbReference type="InterPro" id="IPR036034">
    <property type="entry name" value="PDZ_sf"/>
</dbReference>
<gene>
    <name evidence="9" type="ORF">H9Q76_12375</name>
</gene>
<sequence length="421" mass="46065">MKKNMKKLWALALATALSVACIGCGNQTESKKNTRESIDVQTDSDATQADTSEPVVASDLWQDSSVAKKVDEINSLIDKYYYFDVDRDKQEEALYDGIMDGLDDPYSVYYTKEEYAELQEDTSGEYVGIGAVVTMNSDMRVEIVRPIKNSPAEQAGLKAGDILVQVDDTEITDQELSVVVDMIRGEEGTKAHLKIYRQGESDYLEFDVERRTVENYTVESEMLDDQVGYIAVTQFNDNTAQEFEDAIDEVQANGAKAAIIDLRDNPGGLLTAVVDMCDYIMDDGVIVSTKDRDGNVLGEYKDTGKHSVDIPLVVLVNGNSASASEIFSGAMQDSGKAKLVGTTTFGKGIVQSVIPLSDGTAVKLTVAKYFTPNGNDIHKKGITPDYEVELPDGQTSAVNIDRADDTQLQKAQEVIAEMLNN</sequence>
<evidence type="ECO:0000256" key="4">
    <source>
        <dbReference type="ARBA" id="ARBA00022825"/>
    </source>
</evidence>
<keyword evidence="7" id="KW-0732">Signal</keyword>
<dbReference type="GO" id="GO:0008236">
    <property type="term" value="F:serine-type peptidase activity"/>
    <property type="evidence" value="ECO:0007669"/>
    <property type="project" value="UniProtKB-KW"/>
</dbReference>
<feature type="chain" id="PRO_5039445649" evidence="7">
    <location>
        <begin position="23"/>
        <end position="421"/>
    </location>
</feature>
<keyword evidence="10" id="KW-1185">Reference proteome</keyword>
<dbReference type="PROSITE" id="PS50106">
    <property type="entry name" value="PDZ"/>
    <property type="match status" value="1"/>
</dbReference>
<proteinExistence type="inferred from homology"/>
<dbReference type="SMART" id="SM00228">
    <property type="entry name" value="PDZ"/>
    <property type="match status" value="1"/>
</dbReference>
<reference evidence="9 10" key="1">
    <citation type="submission" date="2020-08" db="EMBL/GenBank/DDBJ databases">
        <authorList>
            <person name="Liu C."/>
            <person name="Sun Q."/>
        </authorList>
    </citation>
    <scope>NUCLEOTIDE SEQUENCE [LARGE SCALE GENOMIC DNA]</scope>
    <source>
        <strain evidence="9 10">NSJ-4</strain>
    </source>
</reference>
<organism evidence="9 10">
    <name type="scientific">Wujia chipingensis</name>
    <dbReference type="NCBI Taxonomy" id="2763670"/>
    <lineage>
        <taxon>Bacteria</taxon>
        <taxon>Bacillati</taxon>
        <taxon>Bacillota</taxon>
        <taxon>Clostridia</taxon>
        <taxon>Lachnospirales</taxon>
        <taxon>Lachnospiraceae</taxon>
        <taxon>Wujia</taxon>
    </lineage>
</organism>
<dbReference type="InterPro" id="IPR005151">
    <property type="entry name" value="Tail-specific_protease"/>
</dbReference>
<dbReference type="CDD" id="cd06782">
    <property type="entry name" value="cpPDZ_CPP-like"/>
    <property type="match status" value="1"/>
</dbReference>
<dbReference type="SMART" id="SM00245">
    <property type="entry name" value="TSPc"/>
    <property type="match status" value="1"/>
</dbReference>
<dbReference type="EMBL" id="CP060632">
    <property type="protein sequence ID" value="QNL99492.1"/>
    <property type="molecule type" value="Genomic_DNA"/>
</dbReference>
<dbReference type="Gene3D" id="3.90.226.10">
    <property type="entry name" value="2-enoyl-CoA Hydratase, Chain A, domain 1"/>
    <property type="match status" value="1"/>
</dbReference>
<dbReference type="NCBIfam" id="TIGR00225">
    <property type="entry name" value="prc"/>
    <property type="match status" value="1"/>
</dbReference>
<name>A0A7G9FLR1_9FIRM</name>
<dbReference type="Proteomes" id="UP000515819">
    <property type="component" value="Chromosome"/>
</dbReference>
<dbReference type="PANTHER" id="PTHR32060:SF30">
    <property type="entry name" value="CARBOXY-TERMINAL PROCESSING PROTEASE CTPA"/>
    <property type="match status" value="1"/>
</dbReference>
<protein>
    <submittedName>
        <fullName evidence="9">S41 family peptidase</fullName>
    </submittedName>
</protein>
<dbReference type="GO" id="GO:0006508">
    <property type="term" value="P:proteolysis"/>
    <property type="evidence" value="ECO:0007669"/>
    <property type="project" value="UniProtKB-KW"/>
</dbReference>
<dbReference type="AlphaFoldDB" id="A0A7G9FLR1"/>
<dbReference type="InterPro" id="IPR029045">
    <property type="entry name" value="ClpP/crotonase-like_dom_sf"/>
</dbReference>
<dbReference type="PANTHER" id="PTHR32060">
    <property type="entry name" value="TAIL-SPECIFIC PROTEASE"/>
    <property type="match status" value="1"/>
</dbReference>
<evidence type="ECO:0000256" key="3">
    <source>
        <dbReference type="ARBA" id="ARBA00022801"/>
    </source>
</evidence>
<dbReference type="Gene3D" id="2.30.42.10">
    <property type="match status" value="1"/>
</dbReference>
<evidence type="ECO:0000256" key="2">
    <source>
        <dbReference type="ARBA" id="ARBA00022670"/>
    </source>
</evidence>
<evidence type="ECO:0000313" key="10">
    <source>
        <dbReference type="Proteomes" id="UP000515819"/>
    </source>
</evidence>
<dbReference type="InterPro" id="IPR004447">
    <property type="entry name" value="Peptidase_S41A"/>
</dbReference>
<dbReference type="GO" id="GO:0030288">
    <property type="term" value="C:outer membrane-bounded periplasmic space"/>
    <property type="evidence" value="ECO:0007669"/>
    <property type="project" value="TreeGrafter"/>
</dbReference>
<dbReference type="Gene3D" id="3.30.750.44">
    <property type="match status" value="1"/>
</dbReference>
<keyword evidence="3 5" id="KW-0378">Hydrolase</keyword>
<evidence type="ECO:0000256" key="1">
    <source>
        <dbReference type="ARBA" id="ARBA00009179"/>
    </source>
</evidence>
<dbReference type="SUPFAM" id="SSF52096">
    <property type="entry name" value="ClpP/crotonase"/>
    <property type="match status" value="1"/>
</dbReference>
<evidence type="ECO:0000313" key="9">
    <source>
        <dbReference type="EMBL" id="QNL99492.1"/>
    </source>
</evidence>
<dbReference type="CDD" id="cd07560">
    <property type="entry name" value="Peptidase_S41_CPP"/>
    <property type="match status" value="1"/>
</dbReference>
<dbReference type="InterPro" id="IPR041489">
    <property type="entry name" value="PDZ_6"/>
</dbReference>
<feature type="signal peptide" evidence="7">
    <location>
        <begin position="1"/>
        <end position="22"/>
    </location>
</feature>
<dbReference type="InterPro" id="IPR001478">
    <property type="entry name" value="PDZ"/>
</dbReference>
<dbReference type="RefSeq" id="WP_118374372.1">
    <property type="nucleotide sequence ID" value="NZ_CP060632.1"/>
</dbReference>
<dbReference type="GO" id="GO:0007165">
    <property type="term" value="P:signal transduction"/>
    <property type="evidence" value="ECO:0007669"/>
    <property type="project" value="TreeGrafter"/>
</dbReference>
<dbReference type="GO" id="GO:0004175">
    <property type="term" value="F:endopeptidase activity"/>
    <property type="evidence" value="ECO:0007669"/>
    <property type="project" value="TreeGrafter"/>
</dbReference>
<dbReference type="SUPFAM" id="SSF50156">
    <property type="entry name" value="PDZ domain-like"/>
    <property type="match status" value="1"/>
</dbReference>
<feature type="region of interest" description="Disordered" evidence="6">
    <location>
        <begin position="32"/>
        <end position="53"/>
    </location>
</feature>
<dbReference type="KEGG" id="wcp:H9Q76_12375"/>
<keyword evidence="2 5" id="KW-0645">Protease</keyword>
<feature type="compositionally biased region" description="Polar residues" evidence="6">
    <location>
        <begin position="39"/>
        <end position="51"/>
    </location>
</feature>
<evidence type="ECO:0000259" key="8">
    <source>
        <dbReference type="PROSITE" id="PS50106"/>
    </source>
</evidence>
<comment type="similarity">
    <text evidence="1 5">Belongs to the peptidase S41A family.</text>
</comment>
<dbReference type="PROSITE" id="PS51257">
    <property type="entry name" value="PROKAR_LIPOPROTEIN"/>
    <property type="match status" value="1"/>
</dbReference>
<dbReference type="Pfam" id="PF22694">
    <property type="entry name" value="CtpB_N-like"/>
    <property type="match status" value="1"/>
</dbReference>